<dbReference type="EMBL" id="MF403008">
    <property type="protein sequence ID" value="AUZ94993.1"/>
    <property type="molecule type" value="Genomic_DNA"/>
</dbReference>
<sequence>MLDTENEIGYTIDILYDIFNGESYTFFATTMESFSQILPMSLPNPNDISKIYIGDFSYFENDTGIHRADTMQEIIEKISSLT</sequence>
<name>A0A2L0UZN3_9CAUD</name>
<reference evidence="1 2" key="1">
    <citation type="submission" date="2017-06" db="EMBL/GenBank/DDBJ databases">
        <authorList>
            <person name="Kim H.J."/>
            <person name="Triplett B.A."/>
        </authorList>
    </citation>
    <scope>NUCLEOTIDE SEQUENCE [LARGE SCALE GENOMIC DNA]</scope>
</reference>
<dbReference type="Proteomes" id="UP000223025">
    <property type="component" value="Segment"/>
</dbReference>
<dbReference type="GeneID" id="40088214"/>
<proteinExistence type="predicted"/>
<evidence type="ECO:0000313" key="2">
    <source>
        <dbReference type="Proteomes" id="UP000223025"/>
    </source>
</evidence>
<keyword evidence="2" id="KW-1185">Reference proteome</keyword>
<evidence type="ECO:0000313" key="1">
    <source>
        <dbReference type="EMBL" id="AUZ94993.1"/>
    </source>
</evidence>
<accession>A0A2L0UZN3</accession>
<dbReference type="RefSeq" id="YP_009611876.1">
    <property type="nucleotide sequence ID" value="NC_042013.1"/>
</dbReference>
<protein>
    <submittedName>
        <fullName evidence="1">Uncharacterized protein</fullName>
    </submittedName>
</protein>
<organism evidence="1 2">
    <name type="scientific">Agrobacterium phage Atu_ph07</name>
    <dbReference type="NCBI Taxonomy" id="2024264"/>
    <lineage>
        <taxon>Viruses</taxon>
        <taxon>Duplodnaviria</taxon>
        <taxon>Heunggongvirae</taxon>
        <taxon>Uroviricota</taxon>
        <taxon>Caudoviricetes</taxon>
        <taxon>Polybotosvirus</taxon>
        <taxon>Polybotosvirus Atuph07</taxon>
    </lineage>
</organism>
<dbReference type="KEGG" id="vg:40088214"/>